<accession>A0A3B0CKQ3</accession>
<dbReference type="InterPro" id="IPR025282">
    <property type="entry name" value="DUF4214"/>
</dbReference>
<protein>
    <submittedName>
        <fullName evidence="2">DUF4214 domain-containing protein</fullName>
    </submittedName>
</protein>
<dbReference type="Proteomes" id="UP000282311">
    <property type="component" value="Unassembled WGS sequence"/>
</dbReference>
<evidence type="ECO:0000313" key="2">
    <source>
        <dbReference type="EMBL" id="RKN85298.1"/>
    </source>
</evidence>
<dbReference type="Pfam" id="PF13946">
    <property type="entry name" value="DUF4214"/>
    <property type="match status" value="2"/>
</dbReference>
<organism evidence="2 3">
    <name type="scientific">Paenibacillus ginsengarvi</name>
    <dbReference type="NCBI Taxonomy" id="400777"/>
    <lineage>
        <taxon>Bacteria</taxon>
        <taxon>Bacillati</taxon>
        <taxon>Bacillota</taxon>
        <taxon>Bacilli</taxon>
        <taxon>Bacillales</taxon>
        <taxon>Paenibacillaceae</taxon>
        <taxon>Paenibacillus</taxon>
    </lineage>
</organism>
<dbReference type="AlphaFoldDB" id="A0A3B0CKQ3"/>
<feature type="domain" description="DUF4214" evidence="1">
    <location>
        <begin position="12"/>
        <end position="63"/>
    </location>
</feature>
<keyword evidence="3" id="KW-1185">Reference proteome</keyword>
<evidence type="ECO:0000313" key="3">
    <source>
        <dbReference type="Proteomes" id="UP000282311"/>
    </source>
</evidence>
<reference evidence="2 3" key="1">
    <citation type="journal article" date="2007" name="Int. J. Syst. Evol. Microbiol.">
        <title>Paenibacillus ginsengarvi sp. nov., isolated from soil from ginseng cultivation.</title>
        <authorList>
            <person name="Yoon M.H."/>
            <person name="Ten L.N."/>
            <person name="Im W.T."/>
        </authorList>
    </citation>
    <scope>NUCLEOTIDE SEQUENCE [LARGE SCALE GENOMIC DNA]</scope>
    <source>
        <strain evidence="2 3">KCTC 13059</strain>
    </source>
</reference>
<dbReference type="OrthoDB" id="9797829at2"/>
<proteinExistence type="predicted"/>
<sequence length="168" mass="19114">MMEILRKVYRKDRDSFVAGCYRELLGREPDPDGMQHHLRLLAGGASKLTVMTSLLQCPEADRLYRSGGAPGSRRRPSAADLFRRLYAQSDEAYVQGLYEELLCRRPDRHGCKQNVQQLKRGASRATVAAQLLQSGEALELLRAKTGTPIAQKILFDYANRKFYPDYDY</sequence>
<name>A0A3B0CKQ3_9BACL</name>
<dbReference type="EMBL" id="RBAH01000005">
    <property type="protein sequence ID" value="RKN85298.1"/>
    <property type="molecule type" value="Genomic_DNA"/>
</dbReference>
<gene>
    <name evidence="2" type="ORF">D7M11_09440</name>
</gene>
<evidence type="ECO:0000259" key="1">
    <source>
        <dbReference type="Pfam" id="PF13946"/>
    </source>
</evidence>
<feature type="domain" description="DUF4214" evidence="1">
    <location>
        <begin position="78"/>
        <end position="139"/>
    </location>
</feature>
<dbReference type="RefSeq" id="WP_120746950.1">
    <property type="nucleotide sequence ID" value="NZ_RBAH01000005.1"/>
</dbReference>
<comment type="caution">
    <text evidence="2">The sequence shown here is derived from an EMBL/GenBank/DDBJ whole genome shotgun (WGS) entry which is preliminary data.</text>
</comment>